<dbReference type="PROSITE" id="PS01011">
    <property type="entry name" value="FOLYLPOLYGLU_SYNT_1"/>
    <property type="match status" value="1"/>
</dbReference>
<dbReference type="InterPro" id="IPR018109">
    <property type="entry name" value="Folylpolyglutamate_synth_CS"/>
</dbReference>
<dbReference type="InterPro" id="IPR036565">
    <property type="entry name" value="Mur-like_cat_sf"/>
</dbReference>
<keyword evidence="9" id="KW-0961">Cell wall biogenesis/degradation</keyword>
<dbReference type="EMBL" id="AEUP01000063">
    <property type="protein sequence ID" value="EGE46722.1"/>
    <property type="molecule type" value="Genomic_DNA"/>
</dbReference>
<name>F1YWL6_9PROT</name>
<comment type="similarity">
    <text evidence="9">Belongs to the MurCDEF family.</text>
</comment>
<dbReference type="GO" id="GO:0071555">
    <property type="term" value="P:cell wall organization"/>
    <property type="evidence" value="ECO:0007669"/>
    <property type="project" value="UniProtKB-KW"/>
</dbReference>
<dbReference type="InterPro" id="IPR013221">
    <property type="entry name" value="Mur_ligase_cen"/>
</dbReference>
<dbReference type="Proteomes" id="UP000018454">
    <property type="component" value="Unassembled WGS sequence"/>
</dbReference>
<dbReference type="Pfam" id="PF08245">
    <property type="entry name" value="Mur_ligase_M"/>
    <property type="match status" value="1"/>
</dbReference>
<keyword evidence="8 9" id="KW-0131">Cell cycle</keyword>
<evidence type="ECO:0000256" key="8">
    <source>
        <dbReference type="ARBA" id="ARBA00023306"/>
    </source>
</evidence>
<organism evidence="11 12">
    <name type="scientific">Acetobacter pomorum DM001</name>
    <dbReference type="NCBI Taxonomy" id="945681"/>
    <lineage>
        <taxon>Bacteria</taxon>
        <taxon>Pseudomonadati</taxon>
        <taxon>Pseudomonadota</taxon>
        <taxon>Alphaproteobacteria</taxon>
        <taxon>Acetobacterales</taxon>
        <taxon>Acetobacteraceae</taxon>
        <taxon>Acetobacter</taxon>
    </lineage>
</organism>
<dbReference type="GO" id="GO:0005737">
    <property type="term" value="C:cytoplasm"/>
    <property type="evidence" value="ECO:0007669"/>
    <property type="project" value="UniProtKB-SubCell"/>
</dbReference>
<dbReference type="NCBIfam" id="TIGR01087">
    <property type="entry name" value="murD"/>
    <property type="match status" value="1"/>
</dbReference>
<dbReference type="GO" id="GO:0004326">
    <property type="term" value="F:tetrahydrofolylpolyglutamate synthase activity"/>
    <property type="evidence" value="ECO:0007669"/>
    <property type="project" value="InterPro"/>
</dbReference>
<feature type="domain" description="Mur ligase central" evidence="10">
    <location>
        <begin position="157"/>
        <end position="331"/>
    </location>
</feature>
<dbReference type="Gene3D" id="3.90.190.20">
    <property type="entry name" value="Mur ligase, C-terminal domain"/>
    <property type="match status" value="1"/>
</dbReference>
<dbReference type="PANTHER" id="PTHR43692">
    <property type="entry name" value="UDP-N-ACETYLMURAMOYLALANINE--D-GLUTAMATE LIGASE"/>
    <property type="match status" value="1"/>
</dbReference>
<keyword evidence="5 9" id="KW-0132">Cell division</keyword>
<evidence type="ECO:0000313" key="12">
    <source>
        <dbReference type="Proteomes" id="UP000018454"/>
    </source>
</evidence>
<dbReference type="GO" id="GO:0009252">
    <property type="term" value="P:peptidoglycan biosynthetic process"/>
    <property type="evidence" value="ECO:0007669"/>
    <property type="project" value="UniProtKB-UniRule"/>
</dbReference>
<evidence type="ECO:0000256" key="3">
    <source>
        <dbReference type="ARBA" id="ARBA00022490"/>
    </source>
</evidence>
<comment type="subcellular location">
    <subcellularLocation>
        <location evidence="1 9">Cytoplasm</location>
    </subcellularLocation>
</comment>
<comment type="pathway">
    <text evidence="2 9">Cell wall biogenesis; peptidoglycan biosynthesis.</text>
</comment>
<dbReference type="GO" id="GO:0008764">
    <property type="term" value="F:UDP-N-acetylmuramoylalanine-D-glutamate ligase activity"/>
    <property type="evidence" value="ECO:0007669"/>
    <property type="project" value="UniProtKB-UniRule"/>
</dbReference>
<dbReference type="Gene3D" id="3.40.1190.10">
    <property type="entry name" value="Mur-like, catalytic domain"/>
    <property type="match status" value="1"/>
</dbReference>
<dbReference type="GO" id="GO:0051301">
    <property type="term" value="P:cell division"/>
    <property type="evidence" value="ECO:0007669"/>
    <property type="project" value="UniProtKB-KW"/>
</dbReference>
<evidence type="ECO:0000256" key="5">
    <source>
        <dbReference type="ARBA" id="ARBA00022618"/>
    </source>
</evidence>
<dbReference type="EC" id="6.3.2.9" evidence="9"/>
<sequence length="499" mass="52742">MGRTQNCHPVLDCLHCSGAVWSGHAETKMNGFSPSLFSGQRFAVFGLGKNGLPAVLMLAGTGATVQVWDDGEGGRKGLAKALSTLAPNVATRIQCKPFESLNGFEALILSPGIPHVLPKPHPIALMAKEAGIPILSDAELLYRAVRKSGSKARFVGITGTNGKSTTTTLLAHILAEAKLPVAAGGNLGPAALALPLLPDNGVYVLEMSSYMLERLDTLRFDAACLLNLTPDHLDRHAGMDGYAQAKKRVFTGQTGKDMAVVGMDDTWCRTIAAELEHEPAKCETISGTNPTCSYYGKDGAIWHHSTCIAQTGLSLPGAHNAENAAAAIAIARFLDVPDATIAQAVASFPGLPHRQKLVASCNGVDFVDDSKATNADAASRALGCYEKLVWIAGGTAKEGGIASLTPYFPHIAHTFLIGRDAPQLAQTLKEHNVPFTMAETLENAVPAAYTEAHLTHTPVVLLSPACASFDQFSGFEARGLRFQELADEVCARHAGMTEQ</sequence>
<evidence type="ECO:0000256" key="2">
    <source>
        <dbReference type="ARBA" id="ARBA00004752"/>
    </source>
</evidence>
<keyword evidence="9" id="KW-0573">Peptidoglycan synthesis</keyword>
<keyword evidence="7 9" id="KW-0067">ATP-binding</keyword>
<comment type="caution">
    <text evidence="11">The sequence shown here is derived from an EMBL/GenBank/DDBJ whole genome shotgun (WGS) entry which is preliminary data.</text>
</comment>
<dbReference type="SUPFAM" id="SSF53623">
    <property type="entry name" value="MurD-like peptide ligases, catalytic domain"/>
    <property type="match status" value="1"/>
</dbReference>
<reference evidence="11 12" key="1">
    <citation type="journal article" date="2011" name="Science">
        <title>Drosophila microbiome modulates host developmental and metabolic homeostasis via insulin signaling.</title>
        <authorList>
            <person name="Shin S.C."/>
            <person name="Kim S.H."/>
            <person name="You H."/>
            <person name="Kim B."/>
            <person name="Kim A.C."/>
            <person name="Lee K.A."/>
            <person name="Yoon J.H."/>
            <person name="Ryu J.H."/>
            <person name="Lee W.J."/>
        </authorList>
    </citation>
    <scope>NUCLEOTIDE SEQUENCE [LARGE SCALE GENOMIC DNA]</scope>
    <source>
        <strain evidence="11 12">DM001</strain>
    </source>
</reference>
<evidence type="ECO:0000313" key="11">
    <source>
        <dbReference type="EMBL" id="EGE46722.1"/>
    </source>
</evidence>
<dbReference type="PANTHER" id="PTHR43692:SF1">
    <property type="entry name" value="UDP-N-ACETYLMURAMOYLALANINE--D-GLUTAMATE LIGASE"/>
    <property type="match status" value="1"/>
</dbReference>
<feature type="binding site" evidence="9">
    <location>
        <begin position="159"/>
        <end position="165"/>
    </location>
    <ligand>
        <name>ATP</name>
        <dbReference type="ChEBI" id="CHEBI:30616"/>
    </ligand>
</feature>
<evidence type="ECO:0000259" key="10">
    <source>
        <dbReference type="Pfam" id="PF08245"/>
    </source>
</evidence>
<evidence type="ECO:0000256" key="9">
    <source>
        <dbReference type="HAMAP-Rule" id="MF_00639"/>
    </source>
</evidence>
<dbReference type="HAMAP" id="MF_00639">
    <property type="entry name" value="MurD"/>
    <property type="match status" value="1"/>
</dbReference>
<evidence type="ECO:0000256" key="4">
    <source>
        <dbReference type="ARBA" id="ARBA00022598"/>
    </source>
</evidence>
<comment type="function">
    <text evidence="9">Cell wall formation. Catalyzes the addition of glutamate to the nucleotide precursor UDP-N-acetylmuramoyl-L-alanine (UMA).</text>
</comment>
<dbReference type="SUPFAM" id="SSF51984">
    <property type="entry name" value="MurCD N-terminal domain"/>
    <property type="match status" value="1"/>
</dbReference>
<accession>F1YWL6</accession>
<proteinExistence type="inferred from homology"/>
<evidence type="ECO:0000256" key="6">
    <source>
        <dbReference type="ARBA" id="ARBA00022741"/>
    </source>
</evidence>
<evidence type="ECO:0000256" key="1">
    <source>
        <dbReference type="ARBA" id="ARBA00004496"/>
    </source>
</evidence>
<keyword evidence="9" id="KW-0133">Cell shape</keyword>
<dbReference type="UniPathway" id="UPA00219"/>
<dbReference type="SUPFAM" id="SSF53244">
    <property type="entry name" value="MurD-like peptide ligases, peptide-binding domain"/>
    <property type="match status" value="1"/>
</dbReference>
<protein>
    <recommendedName>
        <fullName evidence="9">UDP-N-acetylmuramoylalanine--D-glutamate ligase</fullName>
        <ecNumber evidence="9">6.3.2.9</ecNumber>
    </recommendedName>
    <alternativeName>
        <fullName evidence="9">D-glutamic acid-adding enzyme</fullName>
    </alternativeName>
    <alternativeName>
        <fullName evidence="9">UDP-N-acetylmuramoyl-L-alanyl-D-glutamate synthetase</fullName>
    </alternativeName>
</protein>
<gene>
    <name evidence="9 11" type="primary">murD</name>
    <name evidence="11" type="ORF">APO_2630</name>
</gene>
<keyword evidence="3 9" id="KW-0963">Cytoplasm</keyword>
<dbReference type="InterPro" id="IPR005762">
    <property type="entry name" value="MurD"/>
</dbReference>
<comment type="catalytic activity">
    <reaction evidence="9">
        <text>UDP-N-acetyl-alpha-D-muramoyl-L-alanine + D-glutamate + ATP = UDP-N-acetyl-alpha-D-muramoyl-L-alanyl-D-glutamate + ADP + phosphate + H(+)</text>
        <dbReference type="Rhea" id="RHEA:16429"/>
        <dbReference type="ChEBI" id="CHEBI:15378"/>
        <dbReference type="ChEBI" id="CHEBI:29986"/>
        <dbReference type="ChEBI" id="CHEBI:30616"/>
        <dbReference type="ChEBI" id="CHEBI:43474"/>
        <dbReference type="ChEBI" id="CHEBI:83898"/>
        <dbReference type="ChEBI" id="CHEBI:83900"/>
        <dbReference type="ChEBI" id="CHEBI:456216"/>
        <dbReference type="EC" id="6.3.2.9"/>
    </reaction>
</comment>
<dbReference type="GO" id="GO:0005524">
    <property type="term" value="F:ATP binding"/>
    <property type="evidence" value="ECO:0007669"/>
    <property type="project" value="UniProtKB-UniRule"/>
</dbReference>
<dbReference type="GO" id="GO:0008360">
    <property type="term" value="P:regulation of cell shape"/>
    <property type="evidence" value="ECO:0007669"/>
    <property type="project" value="UniProtKB-KW"/>
</dbReference>
<keyword evidence="6 9" id="KW-0547">Nucleotide-binding</keyword>
<keyword evidence="4 9" id="KW-0436">Ligase</keyword>
<evidence type="ECO:0000256" key="7">
    <source>
        <dbReference type="ARBA" id="ARBA00022840"/>
    </source>
</evidence>
<dbReference type="InterPro" id="IPR036615">
    <property type="entry name" value="Mur_ligase_C_dom_sf"/>
</dbReference>
<dbReference type="Gene3D" id="3.40.50.720">
    <property type="entry name" value="NAD(P)-binding Rossmann-like Domain"/>
    <property type="match status" value="1"/>
</dbReference>
<dbReference type="AlphaFoldDB" id="F1YWL6"/>